<dbReference type="AlphaFoldDB" id="A0A397VJ03"/>
<accession>A0A397VJ03</accession>
<keyword evidence="2" id="KW-1185">Reference proteome</keyword>
<reference evidence="1 2" key="1">
    <citation type="submission" date="2018-06" db="EMBL/GenBank/DDBJ databases">
        <title>Comparative genomics reveals the genomic features of Rhizophagus irregularis, R. cerebriforme, R. diaphanum and Gigaspora rosea, and their symbiotic lifestyle signature.</title>
        <authorList>
            <person name="Morin E."/>
            <person name="San Clemente H."/>
            <person name="Chen E.C.H."/>
            <person name="De La Providencia I."/>
            <person name="Hainaut M."/>
            <person name="Kuo A."/>
            <person name="Kohler A."/>
            <person name="Murat C."/>
            <person name="Tang N."/>
            <person name="Roy S."/>
            <person name="Loubradou J."/>
            <person name="Henrissat B."/>
            <person name="Grigoriev I.V."/>
            <person name="Corradi N."/>
            <person name="Roux C."/>
            <person name="Martin F.M."/>
        </authorList>
    </citation>
    <scope>NUCLEOTIDE SEQUENCE [LARGE SCALE GENOMIC DNA]</scope>
    <source>
        <strain evidence="1 2">DAOM 194757</strain>
    </source>
</reference>
<dbReference type="Proteomes" id="UP000266673">
    <property type="component" value="Unassembled WGS sequence"/>
</dbReference>
<comment type="caution">
    <text evidence="1">The sequence shown here is derived from an EMBL/GenBank/DDBJ whole genome shotgun (WGS) entry which is preliminary data.</text>
</comment>
<gene>
    <name evidence="1" type="ORF">C2G38_1236190</name>
</gene>
<sequence>MDDIAFLENGDLSIVKGKPVYRAYIFSKLKFNWRYQWACKNSIELEKYDNYRCKIIKMERCMHFKTPHVITQWDLITRKFEMQYILNLNLREDFLSNLFEMNSNNALLAIVSHTESKSLAVCVYSTKSGREIANKTFSETLNYENYEFVFCR</sequence>
<evidence type="ECO:0000313" key="2">
    <source>
        <dbReference type="Proteomes" id="UP000266673"/>
    </source>
</evidence>
<dbReference type="EMBL" id="QKWP01000449">
    <property type="protein sequence ID" value="RIB19863.1"/>
    <property type="molecule type" value="Genomic_DNA"/>
</dbReference>
<proteinExistence type="predicted"/>
<evidence type="ECO:0000313" key="1">
    <source>
        <dbReference type="EMBL" id="RIB19863.1"/>
    </source>
</evidence>
<name>A0A397VJ03_9GLOM</name>
<protein>
    <submittedName>
        <fullName evidence="1">Uncharacterized protein</fullName>
    </submittedName>
</protein>
<organism evidence="1 2">
    <name type="scientific">Gigaspora rosea</name>
    <dbReference type="NCBI Taxonomy" id="44941"/>
    <lineage>
        <taxon>Eukaryota</taxon>
        <taxon>Fungi</taxon>
        <taxon>Fungi incertae sedis</taxon>
        <taxon>Mucoromycota</taxon>
        <taxon>Glomeromycotina</taxon>
        <taxon>Glomeromycetes</taxon>
        <taxon>Diversisporales</taxon>
        <taxon>Gigasporaceae</taxon>
        <taxon>Gigaspora</taxon>
    </lineage>
</organism>